<keyword evidence="5" id="KW-0732">Signal</keyword>
<evidence type="ECO:0000256" key="6">
    <source>
        <dbReference type="ARBA" id="ARBA00022741"/>
    </source>
</evidence>
<dbReference type="OrthoDB" id="544400at2759"/>
<dbReference type="InterPro" id="IPR025287">
    <property type="entry name" value="WAK_GUB"/>
</dbReference>
<dbReference type="InterPro" id="IPR011009">
    <property type="entry name" value="Kinase-like_dom_sf"/>
</dbReference>
<evidence type="ECO:0000256" key="1">
    <source>
        <dbReference type="ARBA" id="ARBA00004479"/>
    </source>
</evidence>
<reference evidence="16" key="1">
    <citation type="submission" date="2022-02" db="EMBL/GenBank/DDBJ databases">
        <authorList>
            <person name="Henning P.M."/>
            <person name="McCubbin A.G."/>
            <person name="Shore J.S."/>
        </authorList>
    </citation>
    <scope>NUCLEOTIDE SEQUENCE</scope>
    <source>
        <strain evidence="16">F60SS</strain>
        <tissue evidence="16">Leaves</tissue>
    </source>
</reference>
<keyword evidence="4" id="KW-0812">Transmembrane</keyword>
<evidence type="ECO:0000256" key="5">
    <source>
        <dbReference type="ARBA" id="ARBA00022729"/>
    </source>
</evidence>
<feature type="domain" description="Protein kinase" evidence="14">
    <location>
        <begin position="553"/>
        <end position="839"/>
    </location>
</feature>
<feature type="binding site" evidence="13">
    <location>
        <position position="581"/>
    </location>
    <ligand>
        <name>ATP</name>
        <dbReference type="ChEBI" id="CHEBI:30616"/>
    </ligand>
</feature>
<dbReference type="GO" id="GO:0016020">
    <property type="term" value="C:membrane"/>
    <property type="evidence" value="ECO:0007669"/>
    <property type="project" value="UniProtKB-SubCell"/>
</dbReference>
<feature type="domain" description="RING-type" evidence="15">
    <location>
        <begin position="271"/>
        <end position="313"/>
    </location>
</feature>
<dbReference type="Pfam" id="PF13947">
    <property type="entry name" value="GUB_WAK_bind"/>
    <property type="match status" value="2"/>
</dbReference>
<dbReference type="Pfam" id="PF00069">
    <property type="entry name" value="Pkinase"/>
    <property type="match status" value="2"/>
</dbReference>
<keyword evidence="12" id="KW-0862">Zinc</keyword>
<feature type="binding site" evidence="13">
    <location>
        <position position="1173"/>
    </location>
    <ligand>
        <name>ATP</name>
        <dbReference type="ChEBI" id="CHEBI:30616"/>
    </ligand>
</feature>
<feature type="non-terminal residue" evidence="16">
    <location>
        <position position="1"/>
    </location>
</feature>
<dbReference type="InterPro" id="IPR000719">
    <property type="entry name" value="Prot_kinase_dom"/>
</dbReference>
<evidence type="ECO:0000256" key="13">
    <source>
        <dbReference type="PROSITE-ProRule" id="PRU10141"/>
    </source>
</evidence>
<comment type="subcellular location">
    <subcellularLocation>
        <location evidence="1">Membrane</location>
        <topology evidence="1">Single-pass type I membrane protein</topology>
    </subcellularLocation>
</comment>
<name>A0A9Q0F097_9ROSI</name>
<keyword evidence="6 13" id="KW-0547">Nucleotide-binding</keyword>
<feature type="domain" description="Protein kinase" evidence="14">
    <location>
        <begin position="1145"/>
        <end position="1403"/>
    </location>
</feature>
<keyword evidence="12" id="KW-0863">Zinc-finger</keyword>
<dbReference type="PROSITE" id="PS50089">
    <property type="entry name" value="ZF_RING_2"/>
    <property type="match status" value="1"/>
</dbReference>
<organism evidence="16 17">
    <name type="scientific">Turnera subulata</name>
    <dbReference type="NCBI Taxonomy" id="218843"/>
    <lineage>
        <taxon>Eukaryota</taxon>
        <taxon>Viridiplantae</taxon>
        <taxon>Streptophyta</taxon>
        <taxon>Embryophyta</taxon>
        <taxon>Tracheophyta</taxon>
        <taxon>Spermatophyta</taxon>
        <taxon>Magnoliopsida</taxon>
        <taxon>eudicotyledons</taxon>
        <taxon>Gunneridae</taxon>
        <taxon>Pentapetalae</taxon>
        <taxon>rosids</taxon>
        <taxon>fabids</taxon>
        <taxon>Malpighiales</taxon>
        <taxon>Passifloraceae</taxon>
        <taxon>Turnera</taxon>
    </lineage>
</organism>
<keyword evidence="2" id="KW-0723">Serine/threonine-protein kinase</keyword>
<evidence type="ECO:0000313" key="17">
    <source>
        <dbReference type="Proteomes" id="UP001141552"/>
    </source>
</evidence>
<evidence type="ECO:0000256" key="11">
    <source>
        <dbReference type="ARBA" id="ARBA00023180"/>
    </source>
</evidence>
<dbReference type="InterPro" id="IPR008271">
    <property type="entry name" value="Ser/Thr_kinase_AS"/>
</dbReference>
<dbReference type="GO" id="GO:0005524">
    <property type="term" value="F:ATP binding"/>
    <property type="evidence" value="ECO:0007669"/>
    <property type="project" value="UniProtKB-UniRule"/>
</dbReference>
<dbReference type="Gene3D" id="1.10.510.10">
    <property type="entry name" value="Transferase(Phosphotransferase) domain 1"/>
    <property type="match status" value="2"/>
</dbReference>
<dbReference type="InterPro" id="IPR001841">
    <property type="entry name" value="Znf_RING"/>
</dbReference>
<dbReference type="SUPFAM" id="SSF56112">
    <property type="entry name" value="Protein kinase-like (PK-like)"/>
    <property type="match status" value="2"/>
</dbReference>
<evidence type="ECO:0000256" key="8">
    <source>
        <dbReference type="ARBA" id="ARBA00022840"/>
    </source>
</evidence>
<keyword evidence="7" id="KW-0418">Kinase</keyword>
<dbReference type="FunFam" id="3.30.200.20:FF:000178">
    <property type="entry name" value="serine/threonine-protein kinase PBS1-like"/>
    <property type="match status" value="1"/>
</dbReference>
<reference evidence="16" key="2">
    <citation type="journal article" date="2023" name="Plants (Basel)">
        <title>Annotation of the Turnera subulata (Passifloraceae) Draft Genome Reveals the S-Locus Evolved after the Divergence of Turneroideae from Passifloroideae in a Stepwise Manner.</title>
        <authorList>
            <person name="Henning P.M."/>
            <person name="Roalson E.H."/>
            <person name="Mir W."/>
            <person name="McCubbin A.G."/>
            <person name="Shore J.S."/>
        </authorList>
    </citation>
    <scope>NUCLEOTIDE SEQUENCE</scope>
    <source>
        <strain evidence="16">F60SS</strain>
    </source>
</reference>
<evidence type="ECO:0008006" key="18">
    <source>
        <dbReference type="Google" id="ProtNLM"/>
    </source>
</evidence>
<dbReference type="Proteomes" id="UP001141552">
    <property type="component" value="Unassembled WGS sequence"/>
</dbReference>
<dbReference type="CDD" id="cd16461">
    <property type="entry name" value="RING-H2_EL5-like"/>
    <property type="match status" value="1"/>
</dbReference>
<dbReference type="SMART" id="SM00220">
    <property type="entry name" value="S_TKc"/>
    <property type="match status" value="2"/>
</dbReference>
<feature type="non-terminal residue" evidence="16">
    <location>
        <position position="1430"/>
    </location>
</feature>
<evidence type="ECO:0000256" key="2">
    <source>
        <dbReference type="ARBA" id="ARBA00022527"/>
    </source>
</evidence>
<dbReference type="FunFam" id="1.10.510.10:FF:000590">
    <property type="entry name" value="PR5-like receptor kinase"/>
    <property type="match status" value="2"/>
</dbReference>
<dbReference type="SUPFAM" id="SSF57850">
    <property type="entry name" value="RING/U-box"/>
    <property type="match status" value="1"/>
</dbReference>
<dbReference type="EMBL" id="JAKUCV010007631">
    <property type="protein sequence ID" value="KAJ4822619.1"/>
    <property type="molecule type" value="Genomic_DNA"/>
</dbReference>
<dbReference type="PROSITE" id="PS00107">
    <property type="entry name" value="PROTEIN_KINASE_ATP"/>
    <property type="match status" value="2"/>
</dbReference>
<accession>A0A9Q0F097</accession>
<keyword evidence="11" id="KW-0325">Glycoprotein</keyword>
<evidence type="ECO:0000256" key="7">
    <source>
        <dbReference type="ARBA" id="ARBA00022777"/>
    </source>
</evidence>
<evidence type="ECO:0000256" key="9">
    <source>
        <dbReference type="ARBA" id="ARBA00022989"/>
    </source>
</evidence>
<evidence type="ECO:0000256" key="4">
    <source>
        <dbReference type="ARBA" id="ARBA00022692"/>
    </source>
</evidence>
<dbReference type="PANTHER" id="PTHR27009">
    <property type="entry name" value="RUST RESISTANCE KINASE LR10-RELATED"/>
    <property type="match status" value="1"/>
</dbReference>
<keyword evidence="3" id="KW-0808">Transferase</keyword>
<evidence type="ECO:0000256" key="12">
    <source>
        <dbReference type="PROSITE-ProRule" id="PRU00175"/>
    </source>
</evidence>
<evidence type="ECO:0000256" key="3">
    <source>
        <dbReference type="ARBA" id="ARBA00022679"/>
    </source>
</evidence>
<dbReference type="GO" id="GO:0030247">
    <property type="term" value="F:polysaccharide binding"/>
    <property type="evidence" value="ECO:0007669"/>
    <property type="project" value="InterPro"/>
</dbReference>
<dbReference type="Gene3D" id="3.30.200.20">
    <property type="entry name" value="Phosphorylase Kinase, domain 1"/>
    <property type="match status" value="2"/>
</dbReference>
<keyword evidence="8 13" id="KW-0067">ATP-binding</keyword>
<dbReference type="GO" id="GO:0008270">
    <property type="term" value="F:zinc ion binding"/>
    <property type="evidence" value="ECO:0007669"/>
    <property type="project" value="UniProtKB-KW"/>
</dbReference>
<dbReference type="PROSITE" id="PS00108">
    <property type="entry name" value="PROTEIN_KINASE_ST"/>
    <property type="match status" value="2"/>
</dbReference>
<dbReference type="InterPro" id="IPR013083">
    <property type="entry name" value="Znf_RING/FYVE/PHD"/>
</dbReference>
<evidence type="ECO:0000313" key="16">
    <source>
        <dbReference type="EMBL" id="KAJ4822619.1"/>
    </source>
</evidence>
<dbReference type="PROSITE" id="PS50011">
    <property type="entry name" value="PROTEIN_KINASE_DOM"/>
    <property type="match status" value="2"/>
</dbReference>
<evidence type="ECO:0000256" key="10">
    <source>
        <dbReference type="ARBA" id="ARBA00023136"/>
    </source>
</evidence>
<proteinExistence type="predicted"/>
<comment type="caution">
    <text evidence="16">The sequence shown here is derived from an EMBL/GenBank/DDBJ whole genome shotgun (WGS) entry which is preliminary data.</text>
</comment>
<dbReference type="Gene3D" id="3.30.40.10">
    <property type="entry name" value="Zinc/RING finger domain, C3HC4 (zinc finger)"/>
    <property type="match status" value="1"/>
</dbReference>
<gene>
    <name evidence="16" type="ORF">Tsubulata_020950</name>
</gene>
<keyword evidence="10" id="KW-0472">Membrane</keyword>
<dbReference type="GO" id="GO:0004674">
    <property type="term" value="F:protein serine/threonine kinase activity"/>
    <property type="evidence" value="ECO:0007669"/>
    <property type="project" value="UniProtKB-KW"/>
</dbReference>
<keyword evidence="17" id="KW-1185">Reference proteome</keyword>
<evidence type="ECO:0000259" key="14">
    <source>
        <dbReference type="PROSITE" id="PS50011"/>
    </source>
</evidence>
<dbReference type="InterPro" id="IPR017441">
    <property type="entry name" value="Protein_kinase_ATP_BS"/>
</dbReference>
<dbReference type="InterPro" id="IPR045874">
    <property type="entry name" value="LRK10/LRL21-25-like"/>
</dbReference>
<dbReference type="SMART" id="SM00184">
    <property type="entry name" value="RING"/>
    <property type="match status" value="1"/>
</dbReference>
<dbReference type="Pfam" id="PF13639">
    <property type="entry name" value="zf-RING_2"/>
    <property type="match status" value="1"/>
</dbReference>
<evidence type="ECO:0000259" key="15">
    <source>
        <dbReference type="PROSITE" id="PS50089"/>
    </source>
</evidence>
<keyword evidence="12" id="KW-0479">Metal-binding</keyword>
<protein>
    <recommendedName>
        <fullName evidence="18">Protein kinase domain-containing protein</fullName>
    </recommendedName>
</protein>
<keyword evidence="9" id="KW-1133">Transmembrane helix</keyword>
<sequence>CINSLAYSSLTQDGHFEYHFHHPLLRFLASAYLSKPTTLQKRFLQPRRANDLVPFPDSKPSAQVLWVPGSNQTVLELPYSGNFTVHAIDYATQEIWISDPKSCLPDRILSLNLSGSPFRGLYYQSFSFFNCSSNYMKYGLNPIACLSGSTYTVFATSSTKVINSLQNDNSSCILFTTVAVPVDWPFYEQILSSDLSEDLRLTWDAPDCGKCESRGGRLRYNARGQALPEFNSSVAPQTTVMAGLDAPTIESYPKIVLGESRRLPKPDDNTCSICLSEYKPQETLKTIPECKHCFHAGCIDEWLSLNATCPICRNSPERNCTGSCGNIANISYPFRLKGDPFECGYSPFELGCENNQTTLDVRLFTFYVQEITYLDHSGSSGTIRIVDPSLLDRNKCTIPRGYMFFGKRFSSGESPYYWFLEYGVPINSSSGYVDLSPCRGNGSFPSEINYATYGDLRPTDFPKFCSIEVMTPIQPPDDTVSKNLSIADIYQQLWKGYFAGRTLIGLLCLVALVIRKFRRRHLSMDDTIEVFLQNQDNMMPIRYTYTEIKRMTGGFKDKLGQGGYGSVFKGKLRSGLDVAVKMLGKSKANGQDFISEVATIGRIHHVNVVRLIGFCVEGTKQALVYEFMPNGSLDKIIFAPAEKYSHLCWEKLHQIALGVARGIDYLHQGCDMKILHFDIKPHNILVDENHNPKVSDFGLAKLYPVDDSIVSLTAPRGTLGYMAPELFYKNLGGTSYKADVYSFGMLLLEMSGRRRNINPAAEHSSQLYYPSWIYNQLDQADELLEEDATEHEKKIVKKMIIVAFWCIQMKPMDRPSMKKVLEMLEGEVELLQMPPKPFIQSQETSISIQDHSSNNSTEKCYRFLCIEWIMKIQGGHVLLAGFVAVLVLALHVEARDMNCTRSCGNIANISYPFRLKGDPRECGDRRFELGCENNHTTLYLRPFTFHVLDITYSDYPMYGGIRVVDPSLLDRNKCTIPRGYMLFEKQFLFVGSQYYYWPSGDGVYFLNCQVPPVNSSSRNVDLSPCKANGSFPPEINYALYGYLPALDFPKFCSIQAMAPIDPPFNVSENLSIADIYQRLLDGFGLKWDVERHKILIGILCLVALVIRKFRRRHLSMHDTIEDFLQNQNNMMPIRYSYSEIKRMTGGFSDKLGQGGYGSVFKGKLRSGLDVAVKMLGKSKANGQDFISEVATIGRIHHGTKQALVYEFMPNGSLDKIIFAPAENSSGIDYLHQGCDMKILHFDIKPHNILLDENLSPKVSDFGLAKLYPVDDSIVSLTAPRGTLGYIAPELFYKNLGGTSYKADVYSFGMLLLEMSGRRRNINPAAEHSSQLYYPSWIYNQLDQGDELLEEDATEHEKEIVKKMIIVAFWCIQMKPMDRPSMNKVLEMLEGEVELLQMPPKPFIHSQEMTIPETIQQRRHLLQKMLQIPLY</sequence>